<keyword evidence="4" id="KW-0862">Zinc</keyword>
<evidence type="ECO:0000313" key="10">
    <source>
        <dbReference type="Proteomes" id="UP000663829"/>
    </source>
</evidence>
<accession>A0A813UZP9</accession>
<proteinExistence type="predicted"/>
<feature type="region of interest" description="Disordered" evidence="6">
    <location>
        <begin position="149"/>
        <end position="221"/>
    </location>
</feature>
<keyword evidence="2" id="KW-0677">Repeat</keyword>
<evidence type="ECO:0000256" key="5">
    <source>
        <dbReference type="PROSITE-ProRule" id="PRU00042"/>
    </source>
</evidence>
<feature type="region of interest" description="Disordered" evidence="6">
    <location>
        <begin position="658"/>
        <end position="682"/>
    </location>
</feature>
<evidence type="ECO:0000313" key="8">
    <source>
        <dbReference type="EMBL" id="CAF0836184.1"/>
    </source>
</evidence>
<feature type="compositionally biased region" description="Basic and acidic residues" evidence="6">
    <location>
        <begin position="698"/>
        <end position="707"/>
    </location>
</feature>
<evidence type="ECO:0000256" key="4">
    <source>
        <dbReference type="ARBA" id="ARBA00022833"/>
    </source>
</evidence>
<dbReference type="Proteomes" id="UP000663829">
    <property type="component" value="Unassembled WGS sequence"/>
</dbReference>
<feature type="compositionally biased region" description="Polar residues" evidence="6">
    <location>
        <begin position="209"/>
        <end position="220"/>
    </location>
</feature>
<dbReference type="SMART" id="SM00355">
    <property type="entry name" value="ZnF_C2H2"/>
    <property type="match status" value="15"/>
</dbReference>
<feature type="domain" description="C2H2-type" evidence="7">
    <location>
        <begin position="527"/>
        <end position="554"/>
    </location>
</feature>
<dbReference type="PANTHER" id="PTHR24403:SF67">
    <property type="entry name" value="FI01116P-RELATED"/>
    <property type="match status" value="1"/>
</dbReference>
<dbReference type="InterPro" id="IPR050688">
    <property type="entry name" value="Zinc_finger/UBP_domain"/>
</dbReference>
<evidence type="ECO:0000259" key="7">
    <source>
        <dbReference type="PROSITE" id="PS50157"/>
    </source>
</evidence>
<dbReference type="GO" id="GO:0008270">
    <property type="term" value="F:zinc ion binding"/>
    <property type="evidence" value="ECO:0007669"/>
    <property type="project" value="UniProtKB-KW"/>
</dbReference>
<name>A0A813UZP9_9BILA</name>
<gene>
    <name evidence="8" type="ORF">GPM918_LOCUS5320</name>
    <name evidence="9" type="ORF">SRO942_LOCUS5320</name>
</gene>
<feature type="compositionally biased region" description="Basic and acidic residues" evidence="6">
    <location>
        <begin position="1539"/>
        <end position="1550"/>
    </location>
</feature>
<keyword evidence="3 5" id="KW-0863">Zinc-finger</keyword>
<dbReference type="GO" id="GO:0045944">
    <property type="term" value="P:positive regulation of transcription by RNA polymerase II"/>
    <property type="evidence" value="ECO:0007669"/>
    <property type="project" value="TreeGrafter"/>
</dbReference>
<feature type="region of interest" description="Disordered" evidence="6">
    <location>
        <begin position="696"/>
        <end position="716"/>
    </location>
</feature>
<feature type="domain" description="C2H2-type" evidence="7">
    <location>
        <begin position="7"/>
        <end position="34"/>
    </location>
</feature>
<dbReference type="Proteomes" id="UP000681722">
    <property type="component" value="Unassembled WGS sequence"/>
</dbReference>
<evidence type="ECO:0000256" key="1">
    <source>
        <dbReference type="ARBA" id="ARBA00022723"/>
    </source>
</evidence>
<dbReference type="EMBL" id="CAJNOQ010000764">
    <property type="protein sequence ID" value="CAF0836184.1"/>
    <property type="molecule type" value="Genomic_DNA"/>
</dbReference>
<dbReference type="EMBL" id="CAJOBC010000764">
    <property type="protein sequence ID" value="CAF3623430.1"/>
    <property type="molecule type" value="Genomic_DNA"/>
</dbReference>
<feature type="compositionally biased region" description="Low complexity" evidence="6">
    <location>
        <begin position="152"/>
        <end position="167"/>
    </location>
</feature>
<evidence type="ECO:0000256" key="2">
    <source>
        <dbReference type="ARBA" id="ARBA00022737"/>
    </source>
</evidence>
<feature type="compositionally biased region" description="Polar residues" evidence="6">
    <location>
        <begin position="664"/>
        <end position="681"/>
    </location>
</feature>
<dbReference type="PANTHER" id="PTHR24403">
    <property type="entry name" value="ZINC FINGER PROTEIN"/>
    <property type="match status" value="1"/>
</dbReference>
<dbReference type="InterPro" id="IPR036236">
    <property type="entry name" value="Znf_C2H2_sf"/>
</dbReference>
<keyword evidence="10" id="KW-1185">Reference proteome</keyword>
<dbReference type="PROSITE" id="PS00028">
    <property type="entry name" value="ZINC_FINGER_C2H2_1"/>
    <property type="match status" value="2"/>
</dbReference>
<organism evidence="8 10">
    <name type="scientific">Didymodactylos carnosus</name>
    <dbReference type="NCBI Taxonomy" id="1234261"/>
    <lineage>
        <taxon>Eukaryota</taxon>
        <taxon>Metazoa</taxon>
        <taxon>Spiralia</taxon>
        <taxon>Gnathifera</taxon>
        <taxon>Rotifera</taxon>
        <taxon>Eurotatoria</taxon>
        <taxon>Bdelloidea</taxon>
        <taxon>Philodinida</taxon>
        <taxon>Philodinidae</taxon>
        <taxon>Didymodactylos</taxon>
    </lineage>
</organism>
<dbReference type="PROSITE" id="PS50157">
    <property type="entry name" value="ZINC_FINGER_C2H2_2"/>
    <property type="match status" value="3"/>
</dbReference>
<evidence type="ECO:0000313" key="9">
    <source>
        <dbReference type="EMBL" id="CAF3623430.1"/>
    </source>
</evidence>
<sequence length="1559" mass="179167">MRFERLYACRACSYVTSNPRVLLHHRRDHHSEDLLIYECTLCQYASEYNGKVERHLTTWHKLDKNECKTAVRKCRENDTNVCFQVPDHTASNADFPTLGYMEESLTDNNNLQQYNNGQLTSTTNADTSQLLIPTDEKKQANNIHDRFSLPLSTQPSATTVTATTNSSSKRKPNVLHSILSQQRPIAPKMTNNSFSQKHTNISKGIPSVSYGQSTHSSTPRPLSASIKLLAQTAHGQSPPVPKFISDQLSPTTFSSPSSASFSMRQQEHRKNFLCTLCNLTYKNFHDCTAHIRKKHEITHAQAGRYVKKLQSDNISTSIPHTTNNLHAESNREYHTNPLPRLSIPQLPSQPPPLINGSSARSSFQVSPFQQQQPDVNSKTFRCSYCPYSSGWSKDIQKHQRRKHPLLSPHIIKNELINGEAILSSNRDEPLSNIKSSPLYSGLWNDVSVLNEIQDDNDIDDDDLEAMDLNGDFSSIPEDEQIVDEEDEILWKFQQIPGLQSPRSSENNNNVSSNQYDTSSLAKRFKKFRCPHCDHSAPTLTKLKLHVSTHINIKPYMCSLCGWRANLRWYIQCHAKKRHPNMNFEVLQLSNEEAEQTIDAYMRERGLDSKLFGSHDSKRRFQCSVCPFRSSHPKFVDQHIQNNHPNKAYSKMVISKKKFRKPPTTFGQSNGSKQNENIPSRNENIDETLQKFMIRLPRKSNDQSKTEHSPAPTSPLLFSQPADHHLPIPQTNAAIFINSDGDYVNNETYDDNSNGSLYNVNPTTLSPNASPSLSKHQNDYLTKPLYTRTNLQPDGTITLPDQSKIVYNNFSLHSNFNPNRLFYCAICYRGYRWRYDVKRHHKALHGDPEGEILEYCAQLDALIPSSSASTASTTAQHTAAAMQVMQVLRNFDDEPIIEDNDGIQQQFMVDDNDDFKLNGQSSAIQQREDISIIDDISDRDKRIVSRNQRMGDLTNNPQFPAHYFNHSRKPLQQQEQKVQQPRPIVSSRHHLSNGKVAIPSTGAFKQRITYGFKPFKCPYCFYRTNWRTDALRHIRARHKIEPEHDGYYELSTEDAERTFEDYENTFGFVVSKKVLGRYTEFRHMEWPDLQKMIYDQIKDKHGYEQIILERLRPSDYPPLAPSQMALSTIQATMVQSKSFRQRSSIMAKNIGSSGTVVKSSNRNVTVQQQQQFVPLRHKRLFTCNECGYNSSKILELEKHTCIESMDITSKFNEQSVFNLKSERSLLNETNNSKNVKRKKLNITIFKCTKCLYRTISHFYAKQHIQLHQSMKHSCYYYCSHCGYNSHSRSIILLHIIQKHSLTSTARVKPFGLAKYAEFQITQTIIIEKEEKQQQQQEQQQFRNEKLFNCLNCPYVSMSLLEFTQHQQFHTNNFTFQCQYCNFSSPSQLYCRQHELLHLATTKEEYNQLFCLKSFGKLSTPVEKSFQQCISTNVKLKRLGMATIIKKTLEKRPRRKCPFCINYSSIKPSDIIEHIQNIHFNDDLSTTKSDLLFGYDAIRDILTSFGTNAQSSDGGEEQPQDGSSENSEMDDNNDQQQQENGDDRESITDGKQENSISLLTV</sequence>
<dbReference type="SUPFAM" id="SSF57667">
    <property type="entry name" value="beta-beta-alpha zinc fingers"/>
    <property type="match status" value="1"/>
</dbReference>
<feature type="domain" description="C2H2-type" evidence="7">
    <location>
        <begin position="821"/>
        <end position="849"/>
    </location>
</feature>
<feature type="region of interest" description="Disordered" evidence="6">
    <location>
        <begin position="1504"/>
        <end position="1559"/>
    </location>
</feature>
<dbReference type="OrthoDB" id="6077919at2759"/>
<evidence type="ECO:0000256" key="6">
    <source>
        <dbReference type="SAM" id="MobiDB-lite"/>
    </source>
</evidence>
<dbReference type="Gene3D" id="3.30.160.60">
    <property type="entry name" value="Classic Zinc Finger"/>
    <property type="match status" value="4"/>
</dbReference>
<comment type="caution">
    <text evidence="8">The sequence shown here is derived from an EMBL/GenBank/DDBJ whole genome shotgun (WGS) entry which is preliminary data.</text>
</comment>
<dbReference type="GO" id="GO:0005634">
    <property type="term" value="C:nucleus"/>
    <property type="evidence" value="ECO:0007669"/>
    <property type="project" value="TreeGrafter"/>
</dbReference>
<protein>
    <recommendedName>
        <fullName evidence="7">C2H2-type domain-containing protein</fullName>
    </recommendedName>
</protein>
<evidence type="ECO:0000256" key="3">
    <source>
        <dbReference type="ARBA" id="ARBA00022771"/>
    </source>
</evidence>
<dbReference type="InterPro" id="IPR013087">
    <property type="entry name" value="Znf_C2H2_type"/>
</dbReference>
<reference evidence="8" key="1">
    <citation type="submission" date="2021-02" db="EMBL/GenBank/DDBJ databases">
        <authorList>
            <person name="Nowell W R."/>
        </authorList>
    </citation>
    <scope>NUCLEOTIDE SEQUENCE</scope>
</reference>
<keyword evidence="1" id="KW-0479">Metal-binding</keyword>
<feature type="compositionally biased region" description="Polar residues" evidence="6">
    <location>
        <begin position="178"/>
        <end position="202"/>
    </location>
</feature>